<sequence length="86" mass="10573">MKFNSYRELIDYLNKENCYEDFIIKEIENFIYLNKDTFVENENIEPTNLFDLELNGRIFSFGITSMIIRKGEIKYFYWLYEAIKEQ</sequence>
<dbReference type="AlphaFoldDB" id="A0A2X2XVU5"/>
<accession>A0A2X2XVU5</accession>
<evidence type="ECO:0000313" key="1">
    <source>
        <dbReference type="EMBL" id="SQB59812.1"/>
    </source>
</evidence>
<dbReference type="EMBL" id="UAWG01000008">
    <property type="protein sequence ID" value="SQB59812.1"/>
    <property type="molecule type" value="Genomic_DNA"/>
</dbReference>
<proteinExistence type="predicted"/>
<name>A0A2X2XVU5_CLOPF</name>
<gene>
    <name evidence="1" type="ORF">NCTC10719_01355</name>
</gene>
<protein>
    <submittedName>
        <fullName evidence="1">Uncharacterized protein</fullName>
    </submittedName>
</protein>
<reference evidence="1 2" key="1">
    <citation type="submission" date="2018-06" db="EMBL/GenBank/DDBJ databases">
        <authorList>
            <consortium name="Pathogen Informatics"/>
            <person name="Doyle S."/>
        </authorList>
    </citation>
    <scope>NUCLEOTIDE SEQUENCE [LARGE SCALE GENOMIC DNA]</scope>
    <source>
        <strain evidence="1 2">NCTC10719</strain>
    </source>
</reference>
<dbReference type="RefSeq" id="WP_110060727.1">
    <property type="nucleotide sequence ID" value="NZ_JAALNH010000021.1"/>
</dbReference>
<organism evidence="1 2">
    <name type="scientific">Clostridium perfringens</name>
    <dbReference type="NCBI Taxonomy" id="1502"/>
    <lineage>
        <taxon>Bacteria</taxon>
        <taxon>Bacillati</taxon>
        <taxon>Bacillota</taxon>
        <taxon>Clostridia</taxon>
        <taxon>Eubacteriales</taxon>
        <taxon>Clostridiaceae</taxon>
        <taxon>Clostridium</taxon>
    </lineage>
</organism>
<dbReference type="Proteomes" id="UP000249986">
    <property type="component" value="Unassembled WGS sequence"/>
</dbReference>
<evidence type="ECO:0000313" key="2">
    <source>
        <dbReference type="Proteomes" id="UP000249986"/>
    </source>
</evidence>